<gene>
    <name evidence="1" type="ORF">O166_21500</name>
</gene>
<proteinExistence type="predicted"/>
<sequence length="50" mass="5605">MHAFRAAHLFLQVFSNAKLESIPLSQPLQLQLWEGSIFLNGVGPPALRLF</sequence>
<organism evidence="1 2">
    <name type="scientific">Pseudogulbenkiania ferrooxidans EGD-HP2</name>
    <dbReference type="NCBI Taxonomy" id="1388764"/>
    <lineage>
        <taxon>Bacteria</taxon>
        <taxon>Pseudomonadati</taxon>
        <taxon>Pseudomonadota</taxon>
        <taxon>Betaproteobacteria</taxon>
        <taxon>Neisseriales</taxon>
        <taxon>Chromobacteriaceae</taxon>
        <taxon>Pseudogulbenkiania</taxon>
    </lineage>
</organism>
<dbReference type="Proteomes" id="UP000016426">
    <property type="component" value="Unassembled WGS sequence"/>
</dbReference>
<keyword evidence="2" id="KW-1185">Reference proteome</keyword>
<name>A0ABN0NB74_9NEIS</name>
<accession>A0ABN0NB74</accession>
<comment type="caution">
    <text evidence="1">The sequence shown here is derived from an EMBL/GenBank/DDBJ whole genome shotgun (WGS) entry which is preliminary data.</text>
</comment>
<dbReference type="EMBL" id="AVPH01000053">
    <property type="protein sequence ID" value="ERE18209.1"/>
    <property type="molecule type" value="Genomic_DNA"/>
</dbReference>
<evidence type="ECO:0000313" key="1">
    <source>
        <dbReference type="EMBL" id="ERE18209.1"/>
    </source>
</evidence>
<evidence type="ECO:0000313" key="2">
    <source>
        <dbReference type="Proteomes" id="UP000016426"/>
    </source>
</evidence>
<reference evidence="1 2" key="1">
    <citation type="journal article" date="2013" name="Genome Announc.">
        <title>Genome Sequence of the Pigment-Producing Bacterium Pseudogulbenkiania ferrooxidans, Isolated from Loktak Lake.</title>
        <authorList>
            <person name="Puranik S."/>
            <person name="Talkal R."/>
            <person name="Qureshi A."/>
            <person name="Khardenavis A."/>
            <person name="Kapley A."/>
            <person name="Purohit H.J."/>
        </authorList>
    </citation>
    <scope>NUCLEOTIDE SEQUENCE [LARGE SCALE GENOMIC DNA]</scope>
    <source>
        <strain evidence="1 2">EGD-HP2</strain>
    </source>
</reference>
<protein>
    <submittedName>
        <fullName evidence="1">Uncharacterized protein</fullName>
    </submittedName>
</protein>